<evidence type="ECO:0000256" key="2">
    <source>
        <dbReference type="ARBA" id="ARBA00022670"/>
    </source>
</evidence>
<protein>
    <submittedName>
        <fullName evidence="5">Hydrogenase maturation protease</fullName>
    </submittedName>
</protein>
<name>A0AB35MHF2_9MICO</name>
<keyword evidence="4" id="KW-0378">Hydrolase</keyword>
<dbReference type="SUPFAM" id="SSF53163">
    <property type="entry name" value="HybD-like"/>
    <property type="match status" value="1"/>
</dbReference>
<dbReference type="PANTHER" id="PTHR30302:SF1">
    <property type="entry name" value="HYDROGENASE 2 MATURATION PROTEASE"/>
    <property type="match status" value="1"/>
</dbReference>
<keyword evidence="3" id="KW-0064">Aspartyl protease</keyword>
<evidence type="ECO:0000313" key="5">
    <source>
        <dbReference type="EMBL" id="MDN4483219.1"/>
    </source>
</evidence>
<dbReference type="InterPro" id="IPR023430">
    <property type="entry name" value="Pept_HybD-like_dom_sf"/>
</dbReference>
<evidence type="ECO:0000256" key="1">
    <source>
        <dbReference type="ARBA" id="ARBA00006814"/>
    </source>
</evidence>
<dbReference type="RefSeq" id="WP_301160136.1">
    <property type="nucleotide sequence ID" value="NZ_JAUHQB010000003.1"/>
</dbReference>
<dbReference type="InterPro" id="IPR000671">
    <property type="entry name" value="Peptidase_A31"/>
</dbReference>
<evidence type="ECO:0000313" key="6">
    <source>
        <dbReference type="Proteomes" id="UP001172756"/>
    </source>
</evidence>
<dbReference type="GO" id="GO:0008047">
    <property type="term" value="F:enzyme activator activity"/>
    <property type="evidence" value="ECO:0007669"/>
    <property type="project" value="InterPro"/>
</dbReference>
<reference evidence="5 6" key="1">
    <citation type="submission" date="2023-06" db="EMBL/GenBank/DDBJ databases">
        <title>SYSU T0a273.</title>
        <authorList>
            <person name="Gao L."/>
            <person name="Fang B.-Z."/>
            <person name="Li W.-J."/>
        </authorList>
    </citation>
    <scope>NUCLEOTIDE SEQUENCE [LARGE SCALE GENOMIC DNA]</scope>
    <source>
        <strain evidence="5 6">SYSU T0a273</strain>
    </source>
</reference>
<comment type="similarity">
    <text evidence="1">Belongs to the peptidase A31 family.</text>
</comment>
<accession>A0AB35MHF2</accession>
<evidence type="ECO:0000256" key="3">
    <source>
        <dbReference type="ARBA" id="ARBA00022750"/>
    </source>
</evidence>
<dbReference type="GO" id="GO:0016485">
    <property type="term" value="P:protein processing"/>
    <property type="evidence" value="ECO:0007669"/>
    <property type="project" value="TreeGrafter"/>
</dbReference>
<gene>
    <name evidence="5" type="ORF">QQ002_06670</name>
</gene>
<proteinExistence type="inferred from homology"/>
<dbReference type="NCBIfam" id="TIGR00072">
    <property type="entry name" value="hydrog_prot"/>
    <property type="match status" value="1"/>
</dbReference>
<organism evidence="5 6">
    <name type="scientific">Demequina lignilytica</name>
    <dbReference type="NCBI Taxonomy" id="3051663"/>
    <lineage>
        <taxon>Bacteria</taxon>
        <taxon>Bacillati</taxon>
        <taxon>Actinomycetota</taxon>
        <taxon>Actinomycetes</taxon>
        <taxon>Micrococcales</taxon>
        <taxon>Demequinaceae</taxon>
        <taxon>Demequina</taxon>
    </lineage>
</organism>
<dbReference type="Pfam" id="PF01750">
    <property type="entry name" value="HycI"/>
    <property type="match status" value="1"/>
</dbReference>
<evidence type="ECO:0000256" key="4">
    <source>
        <dbReference type="ARBA" id="ARBA00022801"/>
    </source>
</evidence>
<dbReference type="CDD" id="cd00518">
    <property type="entry name" value="H2MP"/>
    <property type="match status" value="1"/>
</dbReference>
<dbReference type="EMBL" id="JAUHQB010000003">
    <property type="protein sequence ID" value="MDN4483219.1"/>
    <property type="molecule type" value="Genomic_DNA"/>
</dbReference>
<dbReference type="AlphaFoldDB" id="A0AB35MHF2"/>
<dbReference type="Gene3D" id="3.40.50.1450">
    <property type="entry name" value="HybD-like"/>
    <property type="match status" value="1"/>
</dbReference>
<comment type="caution">
    <text evidence="5">The sequence shown here is derived from an EMBL/GenBank/DDBJ whole genome shotgun (WGS) entry which is preliminary data.</text>
</comment>
<dbReference type="PANTHER" id="PTHR30302">
    <property type="entry name" value="HYDROGENASE 1 MATURATION PROTEASE"/>
    <property type="match status" value="1"/>
</dbReference>
<dbReference type="GO" id="GO:0004190">
    <property type="term" value="F:aspartic-type endopeptidase activity"/>
    <property type="evidence" value="ECO:0007669"/>
    <property type="project" value="UniProtKB-KW"/>
</dbReference>
<dbReference type="Proteomes" id="UP001172756">
    <property type="component" value="Unassembled WGS sequence"/>
</dbReference>
<sequence>MSEKLVIGLGSPDRGDDAVGGVVAERIAASSLPGVRVIPLEDPLSLSQAWDGAAGAVVIDAVASGGPPGAVHVREVGAGAEPLPTHAFTAAGRGGSHAFGLAGAVELSRTLGTLPRRVTVVGIEAATFQHGRMSPEVTERVDDAVHAVRVALEEMDTEEVQ</sequence>
<keyword evidence="2 5" id="KW-0645">Protease</keyword>